<reference evidence="1" key="1">
    <citation type="submission" date="2014-09" db="EMBL/GenBank/DDBJ databases">
        <authorList>
            <person name="Magalhaes I.L.F."/>
            <person name="Oliveira U."/>
            <person name="Santos F.R."/>
            <person name="Vidigal T.H.D.A."/>
            <person name="Brescovit A.D."/>
            <person name="Santos A.J."/>
        </authorList>
    </citation>
    <scope>NUCLEOTIDE SEQUENCE</scope>
    <source>
        <tissue evidence="1">Shoot tissue taken approximately 20 cm above the soil surface</tissue>
    </source>
</reference>
<dbReference type="AlphaFoldDB" id="A0A0A9AIW7"/>
<reference evidence="1" key="2">
    <citation type="journal article" date="2015" name="Data Brief">
        <title>Shoot transcriptome of the giant reed, Arundo donax.</title>
        <authorList>
            <person name="Barrero R.A."/>
            <person name="Guerrero F.D."/>
            <person name="Moolhuijzen P."/>
            <person name="Goolsby J.A."/>
            <person name="Tidwell J."/>
            <person name="Bellgard S.E."/>
            <person name="Bellgard M.I."/>
        </authorList>
    </citation>
    <scope>NUCLEOTIDE SEQUENCE</scope>
    <source>
        <tissue evidence="1">Shoot tissue taken approximately 20 cm above the soil surface</tissue>
    </source>
</reference>
<dbReference type="EMBL" id="GBRH01248990">
    <property type="protein sequence ID" value="JAD48905.1"/>
    <property type="molecule type" value="Transcribed_RNA"/>
</dbReference>
<sequence>MTPQRDMFLVIAFAKPETYITKVQLL</sequence>
<protein>
    <submittedName>
        <fullName evidence="1">Uncharacterized protein</fullName>
    </submittedName>
</protein>
<accession>A0A0A9AIW7</accession>
<name>A0A0A9AIW7_ARUDO</name>
<organism evidence="1">
    <name type="scientific">Arundo donax</name>
    <name type="common">Giant reed</name>
    <name type="synonym">Donax arundinaceus</name>
    <dbReference type="NCBI Taxonomy" id="35708"/>
    <lineage>
        <taxon>Eukaryota</taxon>
        <taxon>Viridiplantae</taxon>
        <taxon>Streptophyta</taxon>
        <taxon>Embryophyta</taxon>
        <taxon>Tracheophyta</taxon>
        <taxon>Spermatophyta</taxon>
        <taxon>Magnoliopsida</taxon>
        <taxon>Liliopsida</taxon>
        <taxon>Poales</taxon>
        <taxon>Poaceae</taxon>
        <taxon>PACMAD clade</taxon>
        <taxon>Arundinoideae</taxon>
        <taxon>Arundineae</taxon>
        <taxon>Arundo</taxon>
    </lineage>
</organism>
<proteinExistence type="predicted"/>
<evidence type="ECO:0000313" key="1">
    <source>
        <dbReference type="EMBL" id="JAD48905.1"/>
    </source>
</evidence>